<keyword evidence="1" id="KW-0812">Transmembrane</keyword>
<keyword evidence="1" id="KW-1133">Transmembrane helix</keyword>
<evidence type="ECO:0000256" key="1">
    <source>
        <dbReference type="SAM" id="Phobius"/>
    </source>
</evidence>
<dbReference type="AlphaFoldDB" id="A0A1J5P0M5"/>
<dbReference type="EMBL" id="MLJW01008411">
    <property type="protein sequence ID" value="OIQ64104.1"/>
    <property type="molecule type" value="Genomic_DNA"/>
</dbReference>
<feature type="transmembrane region" description="Helical" evidence="1">
    <location>
        <begin position="29"/>
        <end position="49"/>
    </location>
</feature>
<reference evidence="2" key="1">
    <citation type="submission" date="2016-10" db="EMBL/GenBank/DDBJ databases">
        <title>Sequence of Gallionella enrichment culture.</title>
        <authorList>
            <person name="Poehlein A."/>
            <person name="Muehling M."/>
            <person name="Daniel R."/>
        </authorList>
    </citation>
    <scope>NUCLEOTIDE SEQUENCE</scope>
</reference>
<accession>A0A1J5P0M5</accession>
<protein>
    <submittedName>
        <fullName evidence="2">Uncharacterized protein</fullName>
    </submittedName>
</protein>
<organism evidence="2">
    <name type="scientific">mine drainage metagenome</name>
    <dbReference type="NCBI Taxonomy" id="410659"/>
    <lineage>
        <taxon>unclassified sequences</taxon>
        <taxon>metagenomes</taxon>
        <taxon>ecological metagenomes</taxon>
    </lineage>
</organism>
<keyword evidence="1" id="KW-0472">Membrane</keyword>
<proteinExistence type="predicted"/>
<sequence length="78" mass="8633">MDKFPLPRLRVPPELLVTDPEMLKFPLPWVTLLLFVQLPPIVAVVLLVLNKTVVAELVRSPPTVNVPASIVFVPDPVS</sequence>
<name>A0A1J5P0M5_9ZZZZ</name>
<comment type="caution">
    <text evidence="2">The sequence shown here is derived from an EMBL/GenBank/DDBJ whole genome shotgun (WGS) entry which is preliminary data.</text>
</comment>
<evidence type="ECO:0000313" key="2">
    <source>
        <dbReference type="EMBL" id="OIQ64104.1"/>
    </source>
</evidence>
<gene>
    <name evidence="2" type="ORF">GALL_543490</name>
</gene>